<sequence length="392" mass="42677">MFLDLSPSLIAGFVLEFTGPLPEAAALREHLRERAAELPALGLTFPDSAKSRRWSAAARAASVEFSHRPDLADEDALRVAVTELFDRPFPAEPAPQWDLLFLSGYDAQRFTVIYRANHALQDGVGMIQNLQALLGDPRDEPLGLRPGRRPTARAVVNIARDVRATREGPAADPVGGSPAPLRWHFRDFDRSHLAAAAESRGVTVNDLCLATLARAVRAVGMRHPTLLVPMSTRRPAERYTPGNFTAGYLLRIPTGNPLSPEDALRSVRRQAGNARRTNERDTRRAVLTGLPNALARRAARPVIVNVGLTASSATLPHLEIGDARLIGAAMAHSAPSSLALDAYVSFATTGTTVRCSVFHRKNLPGELLVETARNLFLDLHQHEPNRALRLGM</sequence>
<dbReference type="PATRIC" id="fig|2064.6.peg.2336"/>
<dbReference type="AlphaFoldDB" id="A0A0D0Q1C1"/>
<evidence type="ECO:0000313" key="2">
    <source>
        <dbReference type="Proteomes" id="UP000032066"/>
    </source>
</evidence>
<proteinExistence type="predicted"/>
<dbReference type="InterPro" id="IPR023213">
    <property type="entry name" value="CAT-like_dom_sf"/>
</dbReference>
<protein>
    <recommendedName>
        <fullName evidence="3">Diacylglycerol O-acyltransferase</fullName>
    </recommendedName>
</protein>
<dbReference type="Gene3D" id="3.30.559.30">
    <property type="entry name" value="Nonribosomal peptide synthetase, condensation domain"/>
    <property type="match status" value="1"/>
</dbReference>
<name>A0A0D0Q1C1_KITGR</name>
<evidence type="ECO:0000313" key="1">
    <source>
        <dbReference type="EMBL" id="KIQ64698.1"/>
    </source>
</evidence>
<dbReference type="Proteomes" id="UP000032066">
    <property type="component" value="Unassembled WGS sequence"/>
</dbReference>
<evidence type="ECO:0008006" key="3">
    <source>
        <dbReference type="Google" id="ProtNLM"/>
    </source>
</evidence>
<gene>
    <name evidence="1" type="ORF">TR51_10905</name>
</gene>
<keyword evidence="2" id="KW-1185">Reference proteome</keyword>
<dbReference type="SUPFAM" id="SSF52777">
    <property type="entry name" value="CoA-dependent acyltransferases"/>
    <property type="match status" value="2"/>
</dbReference>
<comment type="caution">
    <text evidence="1">The sequence shown here is derived from an EMBL/GenBank/DDBJ whole genome shotgun (WGS) entry which is preliminary data.</text>
</comment>
<reference evidence="1 2" key="1">
    <citation type="submission" date="2015-02" db="EMBL/GenBank/DDBJ databases">
        <title>Draft genome sequence of Kitasatospora griseola MF730-N6, a bafilomycin, terpentecin and satosporin producer.</title>
        <authorList>
            <person name="Arens J.C."/>
            <person name="Haltli B."/>
            <person name="Kerr R.G."/>
        </authorList>
    </citation>
    <scope>NUCLEOTIDE SEQUENCE [LARGE SCALE GENOMIC DNA]</scope>
    <source>
        <strain evidence="1 2">MF730-N6</strain>
    </source>
</reference>
<dbReference type="EMBL" id="JXZB01000002">
    <property type="protein sequence ID" value="KIQ64698.1"/>
    <property type="molecule type" value="Genomic_DNA"/>
</dbReference>
<dbReference type="Gene3D" id="3.30.559.10">
    <property type="entry name" value="Chloramphenicol acetyltransferase-like domain"/>
    <property type="match status" value="1"/>
</dbReference>
<organism evidence="1 2">
    <name type="scientific">Kitasatospora griseola</name>
    <name type="common">Streptomyces griseolosporeus</name>
    <dbReference type="NCBI Taxonomy" id="2064"/>
    <lineage>
        <taxon>Bacteria</taxon>
        <taxon>Bacillati</taxon>
        <taxon>Actinomycetota</taxon>
        <taxon>Actinomycetes</taxon>
        <taxon>Kitasatosporales</taxon>
        <taxon>Streptomycetaceae</taxon>
        <taxon>Kitasatospora</taxon>
    </lineage>
</organism>
<accession>A0A0D0Q1C1</accession>
<dbReference type="STRING" id="2064.TR51_10905"/>